<sequence length="527" mass="60982">MEFSASSHADTRDILEEVQDEVDKVRLMKDEVESLGKEVKKLLRNRNEQPAVNIYQNKCFQNLEAQLDTLKEELQTEAALRTKVENELKVALEDLEFYKNANKSDAEERRIREIRQHYELLLTQGRFNLMRESGSPNQDGGDNGQEIEDKCSHQGEILRMEQFYHEDQEKLEQKYLDAVHHIKKLEKDFSELQERYSASCLMAKESFQKVSESIELAKTAADERDAATLAQSNTEQELNRLQKVIEKLVDEAGQRTAEEVEKVREQANLNISKLLEELHAVEQERTKLEHELECLKSAQGTGNICEDIQWGKLDPHLESTMQRAHWAEQQRDELKLRLESAETSFERNLSAKQAEIQKLQEEVKCLKERLEYAEAQRSAMEDRFKHQLEALSAAENQALEAKRQANAAQRSALQQVLLANQTVELQDAESKRRLQAMEKANQTSVQRWQEMLAKQHTLAAQWRSEAEHLAEQMEQQGIALRGAVEKEKSRSSQLTKRLAELERKRSVEIEKYQQNLKTAANLFSDGL</sequence>
<feature type="coiled-coil region" evidence="1">
    <location>
        <begin position="484"/>
        <end position="511"/>
    </location>
</feature>
<dbReference type="Proteomes" id="UP000230066">
    <property type="component" value="Unassembled WGS sequence"/>
</dbReference>
<evidence type="ECO:0000313" key="3">
    <source>
        <dbReference type="Proteomes" id="UP000230066"/>
    </source>
</evidence>
<feature type="coiled-coil region" evidence="1">
    <location>
        <begin position="324"/>
        <end position="411"/>
    </location>
</feature>
<keyword evidence="1" id="KW-0175">Coiled coil</keyword>
<reference evidence="2" key="1">
    <citation type="submission" date="2019-03" db="EMBL/GenBank/DDBJ databases">
        <title>Improved annotation for the trematode Fasciola hepatica.</title>
        <authorList>
            <person name="Choi Y.-J."/>
            <person name="Martin J."/>
            <person name="Mitreva M."/>
        </authorList>
    </citation>
    <scope>NUCLEOTIDE SEQUENCE [LARGE SCALE GENOMIC DNA]</scope>
</reference>
<dbReference type="AlphaFoldDB" id="A0A4E0RAF8"/>
<protein>
    <recommendedName>
        <fullName evidence="4">Sodium channel and clathrin linker 1</fullName>
    </recommendedName>
</protein>
<name>A0A4E0RAF8_FASHE</name>
<evidence type="ECO:0000313" key="2">
    <source>
        <dbReference type="EMBL" id="THD23685.1"/>
    </source>
</evidence>
<organism evidence="2 3">
    <name type="scientific">Fasciola hepatica</name>
    <name type="common">Liver fluke</name>
    <dbReference type="NCBI Taxonomy" id="6192"/>
    <lineage>
        <taxon>Eukaryota</taxon>
        <taxon>Metazoa</taxon>
        <taxon>Spiralia</taxon>
        <taxon>Lophotrochozoa</taxon>
        <taxon>Platyhelminthes</taxon>
        <taxon>Trematoda</taxon>
        <taxon>Digenea</taxon>
        <taxon>Plagiorchiida</taxon>
        <taxon>Echinostomata</taxon>
        <taxon>Echinostomatoidea</taxon>
        <taxon>Fasciolidae</taxon>
        <taxon>Fasciola</taxon>
    </lineage>
</organism>
<evidence type="ECO:0008006" key="4">
    <source>
        <dbReference type="Google" id="ProtNLM"/>
    </source>
</evidence>
<dbReference type="GO" id="GO:0060271">
    <property type="term" value="P:cilium assembly"/>
    <property type="evidence" value="ECO:0007669"/>
    <property type="project" value="TreeGrafter"/>
</dbReference>
<dbReference type="GO" id="GO:0005814">
    <property type="term" value="C:centriole"/>
    <property type="evidence" value="ECO:0007669"/>
    <property type="project" value="TreeGrafter"/>
</dbReference>
<feature type="coiled-coil region" evidence="1">
    <location>
        <begin position="231"/>
        <end position="298"/>
    </location>
</feature>
<gene>
    <name evidence="2" type="ORF">D915_005704</name>
</gene>
<dbReference type="PANTHER" id="PTHR35970:SF1">
    <property type="entry name" value="SODIUM CHANNEL AND CLATHRIN LINKER 1"/>
    <property type="match status" value="1"/>
</dbReference>
<dbReference type="EMBL" id="JXXN02002003">
    <property type="protein sequence ID" value="THD23685.1"/>
    <property type="molecule type" value="Genomic_DNA"/>
</dbReference>
<dbReference type="GO" id="GO:0045162">
    <property type="term" value="P:clustering of voltage-gated sodium channels"/>
    <property type="evidence" value="ECO:0007669"/>
    <property type="project" value="InterPro"/>
</dbReference>
<feature type="coiled-coil region" evidence="1">
    <location>
        <begin position="15"/>
        <end position="101"/>
    </location>
</feature>
<dbReference type="InterPro" id="IPR038911">
    <property type="entry name" value="SCLT1"/>
</dbReference>
<evidence type="ECO:0000256" key="1">
    <source>
        <dbReference type="SAM" id="Coils"/>
    </source>
</evidence>
<comment type="caution">
    <text evidence="2">The sequence shown here is derived from an EMBL/GenBank/DDBJ whole genome shotgun (WGS) entry which is preliminary data.</text>
</comment>
<accession>A0A4E0RAF8</accession>
<proteinExistence type="predicted"/>
<keyword evidence="3" id="KW-1185">Reference proteome</keyword>
<dbReference type="PANTHER" id="PTHR35970">
    <property type="entry name" value="SODIUM CHANNEL AND CLATHRIN LINKER 1"/>
    <property type="match status" value="1"/>
</dbReference>